<reference evidence="1 2" key="1">
    <citation type="submission" date="2015-08" db="EMBL/GenBank/DDBJ databases">
        <title>Draft Genome Sequence of Bacillus vietnamensis UCD-SED5.</title>
        <authorList>
            <person name="Lee R.D."/>
            <person name="Jospin G."/>
            <person name="Lang J.M."/>
            <person name="Coil D.A."/>
            <person name="Eisen J.A."/>
        </authorList>
    </citation>
    <scope>NUCLEOTIDE SEQUENCE [LARGE SCALE GENOMIC DNA]</scope>
    <source>
        <strain evidence="1 2">UCD-SED5</strain>
    </source>
</reference>
<dbReference type="RefSeq" id="WP_060671359.1">
    <property type="nucleotide sequence ID" value="NZ_LIXZ01000003.1"/>
</dbReference>
<sequence length="71" mass="8417">MDDLESRLSKMNLEILSFEEIGGAHMLAWEVEKYFQGHLSEKRIREIIEWKIGEIERVREDLETKGLNGRI</sequence>
<dbReference type="AlphaFoldDB" id="A0A0P6VZ46"/>
<dbReference type="EMBL" id="LIXZ01000003">
    <property type="protein sequence ID" value="KPL60452.1"/>
    <property type="molecule type" value="Genomic_DNA"/>
</dbReference>
<name>A0A0P6VZ46_9BACI</name>
<organism evidence="1 2">
    <name type="scientific">Rossellomorea vietnamensis</name>
    <dbReference type="NCBI Taxonomy" id="218284"/>
    <lineage>
        <taxon>Bacteria</taxon>
        <taxon>Bacillati</taxon>
        <taxon>Bacillota</taxon>
        <taxon>Bacilli</taxon>
        <taxon>Bacillales</taxon>
        <taxon>Bacillaceae</taxon>
        <taxon>Rossellomorea</taxon>
    </lineage>
</organism>
<evidence type="ECO:0000313" key="2">
    <source>
        <dbReference type="Proteomes" id="UP000050398"/>
    </source>
</evidence>
<accession>A0A0P6VZ46</accession>
<dbReference type="Proteomes" id="UP000050398">
    <property type="component" value="Unassembled WGS sequence"/>
</dbReference>
<comment type="caution">
    <text evidence="1">The sequence shown here is derived from an EMBL/GenBank/DDBJ whole genome shotgun (WGS) entry which is preliminary data.</text>
</comment>
<gene>
    <name evidence="1" type="ORF">AM506_04780</name>
</gene>
<evidence type="ECO:0000313" key="1">
    <source>
        <dbReference type="EMBL" id="KPL60452.1"/>
    </source>
</evidence>
<proteinExistence type="predicted"/>
<protein>
    <submittedName>
        <fullName evidence="1">Uncharacterized protein</fullName>
    </submittedName>
</protein>
<dbReference type="PATRIC" id="fig|218284.4.peg.2061"/>